<feature type="compositionally biased region" description="Acidic residues" evidence="4">
    <location>
        <begin position="139"/>
        <end position="152"/>
    </location>
</feature>
<dbReference type="SUPFAM" id="SSF48403">
    <property type="entry name" value="Ankyrin repeat"/>
    <property type="match status" value="1"/>
</dbReference>
<sequence length="152" mass="16246">MGHEKCALFILEKMDGASFINATNNALQTPLHIAARNGLKKVVHDLLSKGASVLAVDENGHTPALACAPNKDVADCLALILATMMPFCPPSTMTSFSISLIKNDSLNAPLSYDSPNTGSNINSFNKQLCNSVGKMDRGQEDDDENDSDSETF</sequence>
<dbReference type="PROSITE" id="PS50297">
    <property type="entry name" value="ANK_REP_REGION"/>
    <property type="match status" value="1"/>
</dbReference>
<feature type="region of interest" description="Disordered" evidence="4">
    <location>
        <begin position="133"/>
        <end position="152"/>
    </location>
</feature>
<dbReference type="OrthoDB" id="7464126at2759"/>
<dbReference type="AlphaFoldDB" id="A0A401Q462"/>
<dbReference type="Gene3D" id="1.25.40.20">
    <property type="entry name" value="Ankyrin repeat-containing domain"/>
    <property type="match status" value="1"/>
</dbReference>
<keyword evidence="1" id="KW-0677">Repeat</keyword>
<dbReference type="PROSITE" id="PS50088">
    <property type="entry name" value="ANK_REPEAT"/>
    <property type="match status" value="1"/>
</dbReference>
<gene>
    <name evidence="5" type="ORF">scyTo_0018882</name>
</gene>
<dbReference type="PANTHER" id="PTHR24198:SF165">
    <property type="entry name" value="ANKYRIN REPEAT-CONTAINING PROTEIN-RELATED"/>
    <property type="match status" value="1"/>
</dbReference>
<protein>
    <submittedName>
        <fullName evidence="5">Uncharacterized protein</fullName>
    </submittedName>
</protein>
<dbReference type="STRING" id="75743.A0A401Q462"/>
<evidence type="ECO:0000313" key="6">
    <source>
        <dbReference type="Proteomes" id="UP000288216"/>
    </source>
</evidence>
<name>A0A401Q462_SCYTO</name>
<dbReference type="PANTHER" id="PTHR24198">
    <property type="entry name" value="ANKYRIN REPEAT AND PROTEIN KINASE DOMAIN-CONTAINING PROTEIN"/>
    <property type="match status" value="1"/>
</dbReference>
<feature type="repeat" description="ANK" evidence="3">
    <location>
        <begin position="26"/>
        <end position="58"/>
    </location>
</feature>
<dbReference type="Pfam" id="PF00023">
    <property type="entry name" value="Ank"/>
    <property type="match status" value="1"/>
</dbReference>
<evidence type="ECO:0000313" key="5">
    <source>
        <dbReference type="EMBL" id="GCB80140.1"/>
    </source>
</evidence>
<keyword evidence="2 3" id="KW-0040">ANK repeat</keyword>
<evidence type="ECO:0000256" key="1">
    <source>
        <dbReference type="ARBA" id="ARBA00022737"/>
    </source>
</evidence>
<dbReference type="InterPro" id="IPR002110">
    <property type="entry name" value="Ankyrin_rpt"/>
</dbReference>
<dbReference type="EMBL" id="BFAA01013555">
    <property type="protein sequence ID" value="GCB80140.1"/>
    <property type="molecule type" value="Genomic_DNA"/>
</dbReference>
<keyword evidence="6" id="KW-1185">Reference proteome</keyword>
<comment type="caution">
    <text evidence="5">The sequence shown here is derived from an EMBL/GenBank/DDBJ whole genome shotgun (WGS) entry which is preliminary data.</text>
</comment>
<dbReference type="InterPro" id="IPR036770">
    <property type="entry name" value="Ankyrin_rpt-contain_sf"/>
</dbReference>
<evidence type="ECO:0000256" key="2">
    <source>
        <dbReference type="ARBA" id="ARBA00023043"/>
    </source>
</evidence>
<organism evidence="5 6">
    <name type="scientific">Scyliorhinus torazame</name>
    <name type="common">Cloudy catshark</name>
    <name type="synonym">Catulus torazame</name>
    <dbReference type="NCBI Taxonomy" id="75743"/>
    <lineage>
        <taxon>Eukaryota</taxon>
        <taxon>Metazoa</taxon>
        <taxon>Chordata</taxon>
        <taxon>Craniata</taxon>
        <taxon>Vertebrata</taxon>
        <taxon>Chondrichthyes</taxon>
        <taxon>Elasmobranchii</taxon>
        <taxon>Galeomorphii</taxon>
        <taxon>Galeoidea</taxon>
        <taxon>Carcharhiniformes</taxon>
        <taxon>Scyliorhinidae</taxon>
        <taxon>Scyliorhinus</taxon>
    </lineage>
</organism>
<reference evidence="5 6" key="1">
    <citation type="journal article" date="2018" name="Nat. Ecol. Evol.">
        <title>Shark genomes provide insights into elasmobranch evolution and the origin of vertebrates.</title>
        <authorList>
            <person name="Hara Y"/>
            <person name="Yamaguchi K"/>
            <person name="Onimaru K"/>
            <person name="Kadota M"/>
            <person name="Koyanagi M"/>
            <person name="Keeley SD"/>
            <person name="Tatsumi K"/>
            <person name="Tanaka K"/>
            <person name="Motone F"/>
            <person name="Kageyama Y"/>
            <person name="Nozu R"/>
            <person name="Adachi N"/>
            <person name="Nishimura O"/>
            <person name="Nakagawa R"/>
            <person name="Tanegashima C"/>
            <person name="Kiyatake I"/>
            <person name="Matsumoto R"/>
            <person name="Murakumo K"/>
            <person name="Nishida K"/>
            <person name="Terakita A"/>
            <person name="Kuratani S"/>
            <person name="Sato K"/>
            <person name="Hyodo S Kuraku.S."/>
        </authorList>
    </citation>
    <scope>NUCLEOTIDE SEQUENCE [LARGE SCALE GENOMIC DNA]</scope>
</reference>
<dbReference type="OMA" id="NSVGKMD"/>
<proteinExistence type="predicted"/>
<accession>A0A401Q462</accession>
<evidence type="ECO:0000256" key="4">
    <source>
        <dbReference type="SAM" id="MobiDB-lite"/>
    </source>
</evidence>
<dbReference type="Proteomes" id="UP000288216">
    <property type="component" value="Unassembled WGS sequence"/>
</dbReference>
<evidence type="ECO:0000256" key="3">
    <source>
        <dbReference type="PROSITE-ProRule" id="PRU00023"/>
    </source>
</evidence>